<name>A0A319D718_9EURO</name>
<evidence type="ECO:0000256" key="2">
    <source>
        <dbReference type="ARBA" id="ARBA00008051"/>
    </source>
</evidence>
<dbReference type="STRING" id="1448320.A0A319D718"/>
<evidence type="ECO:0000259" key="8">
    <source>
        <dbReference type="SMART" id="SM00666"/>
    </source>
</evidence>
<dbReference type="Gene3D" id="1.25.40.10">
    <property type="entry name" value="Tetratricopeptide repeat domain"/>
    <property type="match status" value="1"/>
</dbReference>
<dbReference type="SMART" id="SM00028">
    <property type="entry name" value="TPR"/>
    <property type="match status" value="3"/>
</dbReference>
<keyword evidence="5" id="KW-0677">Repeat</keyword>
<feature type="region of interest" description="Disordered" evidence="7">
    <location>
        <begin position="244"/>
        <end position="369"/>
    </location>
</feature>
<reference evidence="9 10" key="1">
    <citation type="submission" date="2018-02" db="EMBL/GenBank/DDBJ databases">
        <title>The genomes of Aspergillus section Nigri reveals drivers in fungal speciation.</title>
        <authorList>
            <consortium name="DOE Joint Genome Institute"/>
            <person name="Vesth T.C."/>
            <person name="Nybo J."/>
            <person name="Theobald S."/>
            <person name="Brandl J."/>
            <person name="Frisvad J.C."/>
            <person name="Nielsen K.F."/>
            <person name="Lyhne E.K."/>
            <person name="Kogle M.E."/>
            <person name="Kuo A."/>
            <person name="Riley R."/>
            <person name="Clum A."/>
            <person name="Nolan M."/>
            <person name="Lipzen A."/>
            <person name="Salamov A."/>
            <person name="Henrissat B."/>
            <person name="Wiebenga A."/>
            <person name="De vries R.P."/>
            <person name="Grigoriev I.V."/>
            <person name="Mortensen U.H."/>
            <person name="Andersen M.R."/>
            <person name="Baker S.E."/>
        </authorList>
    </citation>
    <scope>NUCLEOTIDE SEQUENCE [LARGE SCALE GENOMIC DNA]</scope>
    <source>
        <strain evidence="9 10">CBS 707.79</strain>
    </source>
</reference>
<feature type="domain" description="PB1" evidence="8">
    <location>
        <begin position="426"/>
        <end position="512"/>
    </location>
</feature>
<accession>A0A319D718</accession>
<evidence type="ECO:0000313" key="9">
    <source>
        <dbReference type="EMBL" id="PYH93245.1"/>
    </source>
</evidence>
<protein>
    <recommendedName>
        <fullName evidence="8">PB1 domain-containing protein</fullName>
    </recommendedName>
</protein>
<dbReference type="InterPro" id="IPR019734">
    <property type="entry name" value="TPR_rpt"/>
</dbReference>
<dbReference type="SMART" id="SM00666">
    <property type="entry name" value="PB1"/>
    <property type="match status" value="1"/>
</dbReference>
<keyword evidence="6" id="KW-0802">TPR repeat</keyword>
<dbReference type="InterPro" id="IPR034892">
    <property type="entry name" value="PB1_NoxR"/>
</dbReference>
<dbReference type="InterPro" id="IPR051864">
    <property type="entry name" value="NCF2_NOXA1"/>
</dbReference>
<feature type="compositionally biased region" description="Polar residues" evidence="7">
    <location>
        <begin position="272"/>
        <end position="287"/>
    </location>
</feature>
<dbReference type="Gene3D" id="3.10.20.90">
    <property type="entry name" value="Phosphatidylinositol 3-kinase Catalytic Subunit, Chain A, domain 1"/>
    <property type="match status" value="1"/>
</dbReference>
<comment type="subcellular location">
    <subcellularLocation>
        <location evidence="1">Cytoplasm</location>
    </subcellularLocation>
</comment>
<feature type="region of interest" description="Disordered" evidence="7">
    <location>
        <begin position="404"/>
        <end position="423"/>
    </location>
</feature>
<dbReference type="CDD" id="cd06408">
    <property type="entry name" value="PB1_NoxR"/>
    <property type="match status" value="1"/>
</dbReference>
<dbReference type="FunFam" id="1.25.40.10:FF:000017">
    <property type="entry name" value="NADPH oxidase regulator NoxR"/>
    <property type="match status" value="1"/>
</dbReference>
<comment type="similarity">
    <text evidence="2">Belongs to the NCF2/NOXA1 family.</text>
</comment>
<dbReference type="PANTHER" id="PTHR15175">
    <property type="entry name" value="NEUTROPHIL CYTOSOLIC FACTOR 2, NEUTROPHIL NADPH OXIDASE FACTOR 2"/>
    <property type="match status" value="1"/>
</dbReference>
<dbReference type="SUPFAM" id="SSF54277">
    <property type="entry name" value="CAD &amp; PB1 domains"/>
    <property type="match status" value="1"/>
</dbReference>
<gene>
    <name evidence="9" type="ORF">BO71DRAFT_431175</name>
</gene>
<dbReference type="Proteomes" id="UP000247810">
    <property type="component" value="Unassembled WGS sequence"/>
</dbReference>
<dbReference type="Pfam" id="PF13181">
    <property type="entry name" value="TPR_8"/>
    <property type="match status" value="1"/>
</dbReference>
<dbReference type="SUPFAM" id="SSF48452">
    <property type="entry name" value="TPR-like"/>
    <property type="match status" value="1"/>
</dbReference>
<dbReference type="PANTHER" id="PTHR15175:SF0">
    <property type="entry name" value="SH3 DOMAIN-CONTAINING PROTEIN C23A1.17"/>
    <property type="match status" value="1"/>
</dbReference>
<dbReference type="GO" id="GO:0005737">
    <property type="term" value="C:cytoplasm"/>
    <property type="evidence" value="ECO:0007669"/>
    <property type="project" value="UniProtKB-SubCell"/>
</dbReference>
<feature type="compositionally biased region" description="Low complexity" evidence="7">
    <location>
        <begin position="312"/>
        <end position="325"/>
    </location>
</feature>
<dbReference type="EMBL" id="KZ825897">
    <property type="protein sequence ID" value="PYH93245.1"/>
    <property type="molecule type" value="Genomic_DNA"/>
</dbReference>
<sequence>MSLKQEIETWVQALEHYDNQEYDEALRVFTAITDTSKILFNCGVICATLGEHGKAVDCYQRAVGLDQYLAIAYFQEGVSNFLLGDFEEALANFNDTLLYLRGNTSIDYEQLGLKFRLFSCEVLFNRGLCYIYLQQMGPGLQDLEYASKEKVTPDHDVINDAIREQATGYTVFSIPVGVVYRPNEAKVKNLKSKDYLGKARLIAASERHSMGPHASDTQRTLAALDHRHPEHLPFATSHLVHKNLPSRSRQHSEPPLNRNLFPPTPPPDADKASTNSSTGSKAMTSRPGSLRAARPPRLELDRPDGERPRIGTTRTSSESRATSGRPGPRGPGEALGHRRGQSDSGFAPTASAEEGYSGTRSMPAGASWRRQRERYIDEEEEYASEAYEDEGRGGDGEFDIVEMRPQASPNRGTRRGQSRAGPEVRKFRVKAHSHEDTRYIMMEPRLEFGEFERRIREKFGFQTLLKIRMQDDGDMITMVDQEDLDLLMGGSREVARREGSEMGKMEIWVEERGVI</sequence>
<dbReference type="InterPro" id="IPR011990">
    <property type="entry name" value="TPR-like_helical_dom_sf"/>
</dbReference>
<evidence type="ECO:0000256" key="1">
    <source>
        <dbReference type="ARBA" id="ARBA00004496"/>
    </source>
</evidence>
<evidence type="ECO:0000256" key="3">
    <source>
        <dbReference type="ARBA" id="ARBA00022443"/>
    </source>
</evidence>
<keyword evidence="3" id="KW-0728">SH3 domain</keyword>
<keyword evidence="10" id="KW-1185">Reference proteome</keyword>
<dbReference type="VEuPathDB" id="FungiDB:BO71DRAFT_431175"/>
<dbReference type="AlphaFoldDB" id="A0A319D718"/>
<evidence type="ECO:0000256" key="7">
    <source>
        <dbReference type="SAM" id="MobiDB-lite"/>
    </source>
</evidence>
<evidence type="ECO:0000256" key="5">
    <source>
        <dbReference type="ARBA" id="ARBA00022737"/>
    </source>
</evidence>
<keyword evidence="4" id="KW-0963">Cytoplasm</keyword>
<evidence type="ECO:0000256" key="4">
    <source>
        <dbReference type="ARBA" id="ARBA00022490"/>
    </source>
</evidence>
<feature type="compositionally biased region" description="Basic and acidic residues" evidence="7">
    <location>
        <begin position="296"/>
        <end position="309"/>
    </location>
</feature>
<evidence type="ECO:0000313" key="10">
    <source>
        <dbReference type="Proteomes" id="UP000247810"/>
    </source>
</evidence>
<proteinExistence type="inferred from homology"/>
<dbReference type="OrthoDB" id="9450131at2759"/>
<organism evidence="9 10">
    <name type="scientific">Aspergillus ellipticus CBS 707.79</name>
    <dbReference type="NCBI Taxonomy" id="1448320"/>
    <lineage>
        <taxon>Eukaryota</taxon>
        <taxon>Fungi</taxon>
        <taxon>Dikarya</taxon>
        <taxon>Ascomycota</taxon>
        <taxon>Pezizomycotina</taxon>
        <taxon>Eurotiomycetes</taxon>
        <taxon>Eurotiomycetidae</taxon>
        <taxon>Eurotiales</taxon>
        <taxon>Aspergillaceae</taxon>
        <taxon>Aspergillus</taxon>
        <taxon>Aspergillus subgen. Circumdati</taxon>
    </lineage>
</organism>
<evidence type="ECO:0000256" key="6">
    <source>
        <dbReference type="ARBA" id="ARBA00022803"/>
    </source>
</evidence>
<dbReference type="InterPro" id="IPR000270">
    <property type="entry name" value="PB1_dom"/>
</dbReference>